<dbReference type="EMBL" id="CP001670">
    <property type="protein sequence ID" value="AFZ81354.1"/>
    <property type="molecule type" value="Genomic_DNA"/>
</dbReference>
<dbReference type="OrthoDB" id="417112at2759"/>
<name>L0B2L4_THEEQ</name>
<evidence type="ECO:0000313" key="2">
    <source>
        <dbReference type="EMBL" id="AFZ81354.1"/>
    </source>
</evidence>
<comment type="similarity">
    <text evidence="1">Belongs to the MEMO1 family.</text>
</comment>
<dbReference type="NCBIfam" id="TIGR04336">
    <property type="entry name" value="AmmeMemoSam_B"/>
    <property type="match status" value="1"/>
</dbReference>
<proteinExistence type="inferred from homology"/>
<reference evidence="2 3" key="1">
    <citation type="journal article" date="2012" name="BMC Genomics">
        <title>Comparative genomic analysis and phylogenetic position of Theileria equi.</title>
        <authorList>
            <person name="Kappmeyer L.S."/>
            <person name="Thiagarajan M."/>
            <person name="Herndon D.R."/>
            <person name="Ramsay J.D."/>
            <person name="Caler E."/>
            <person name="Djikeng A."/>
            <person name="Gillespie J.J."/>
            <person name="Lau A.O."/>
            <person name="Roalson E.H."/>
            <person name="Silva J.C."/>
            <person name="Silva M.G."/>
            <person name="Suarez C.E."/>
            <person name="Ueti M.W."/>
            <person name="Nene V.M."/>
            <person name="Mealey R.H."/>
            <person name="Knowles D.P."/>
            <person name="Brayton K.A."/>
        </authorList>
    </citation>
    <scope>NUCLEOTIDE SEQUENCE [LARGE SCALE GENOMIC DNA]</scope>
    <source>
        <strain evidence="2 3">WA</strain>
    </source>
</reference>
<organism evidence="2 3">
    <name type="scientific">Theileria equi strain WA</name>
    <dbReference type="NCBI Taxonomy" id="1537102"/>
    <lineage>
        <taxon>Eukaryota</taxon>
        <taxon>Sar</taxon>
        <taxon>Alveolata</taxon>
        <taxon>Apicomplexa</taxon>
        <taxon>Aconoidasida</taxon>
        <taxon>Piroplasmida</taxon>
        <taxon>Theileriidae</taxon>
        <taxon>Theileria</taxon>
    </lineage>
</organism>
<evidence type="ECO:0000313" key="3">
    <source>
        <dbReference type="Proteomes" id="UP000031512"/>
    </source>
</evidence>
<dbReference type="Proteomes" id="UP000031512">
    <property type="component" value="Chromosome 3"/>
</dbReference>
<dbReference type="Gene3D" id="3.40.830.10">
    <property type="entry name" value="LigB-like"/>
    <property type="match status" value="1"/>
</dbReference>
<protein>
    <recommendedName>
        <fullName evidence="4">Memo-like protein</fullName>
    </recommendedName>
</protein>
<dbReference type="eggNOG" id="KOG3086">
    <property type="taxonomic scope" value="Eukaryota"/>
</dbReference>
<dbReference type="CDD" id="cd07361">
    <property type="entry name" value="MEMO_like"/>
    <property type="match status" value="1"/>
</dbReference>
<evidence type="ECO:0000256" key="1">
    <source>
        <dbReference type="ARBA" id="ARBA00006315"/>
    </source>
</evidence>
<dbReference type="Pfam" id="PF01875">
    <property type="entry name" value="Memo"/>
    <property type="match status" value="1"/>
</dbReference>
<dbReference type="STRING" id="1537102.L0B2L4"/>
<dbReference type="RefSeq" id="XP_004831020.1">
    <property type="nucleotide sequence ID" value="XM_004830963.1"/>
</dbReference>
<keyword evidence="3" id="KW-1185">Reference proteome</keyword>
<gene>
    <name evidence="2" type="ORF">BEWA_007630</name>
</gene>
<dbReference type="VEuPathDB" id="PiroplasmaDB:BEWA_007630"/>
<sequence>MRRPTHSGSWYPSSPRVLGSEIRLALENVSDLTHHKLKYIIAPHAGYAYSLKTAAYSYAQIDATQVKRIFILGPSHYLYLLGCGIDKFAKLDTPLGHLDVDTEIIDQLSKVEGFSTIKNDCSEEEHSIEMHLPLVKYITNENKDIKVVPIIVGDFNNKLKDHIANTLLPYFNDESNLFIISSDFCHFGSRFQFTKTGYEKENRPLHESIEMLDRKSIEYITSHDLIGFENYIDETGNTICGRNPIQILLKVSIQLPFMNFKDDISIKPTNSFNTPFLYTVVTNYKIE</sequence>
<dbReference type="AlphaFoldDB" id="L0B2L4"/>
<dbReference type="PANTHER" id="PTHR11060:SF0">
    <property type="entry name" value="PROTEIN MEMO1"/>
    <property type="match status" value="1"/>
</dbReference>
<evidence type="ECO:0008006" key="4">
    <source>
        <dbReference type="Google" id="ProtNLM"/>
    </source>
</evidence>
<dbReference type="KEGG" id="beq:BEWA_007630"/>
<dbReference type="GeneID" id="15805776"/>
<dbReference type="HAMAP" id="MF_00055">
    <property type="entry name" value="MEMO1"/>
    <property type="match status" value="1"/>
</dbReference>
<accession>L0B2L4</accession>
<dbReference type="InterPro" id="IPR002737">
    <property type="entry name" value="MEMO1_fam"/>
</dbReference>
<dbReference type="PANTHER" id="PTHR11060">
    <property type="entry name" value="PROTEIN MEMO1"/>
    <property type="match status" value="1"/>
</dbReference>